<dbReference type="SUPFAM" id="SSF51713">
    <property type="entry name" value="tRNA-guanine transglycosylase"/>
    <property type="match status" value="1"/>
</dbReference>
<name>A0A0R0GQJ7_SOYBN</name>
<dbReference type="InterPro" id="IPR050852">
    <property type="entry name" value="Queuine_tRNA-ribosyltrfase"/>
</dbReference>
<dbReference type="InterPro" id="IPR036511">
    <property type="entry name" value="TGT-like_sf"/>
</dbReference>
<organism evidence="2">
    <name type="scientific">Glycine max</name>
    <name type="common">Soybean</name>
    <name type="synonym">Glycine hispida</name>
    <dbReference type="NCBI Taxonomy" id="3847"/>
    <lineage>
        <taxon>Eukaryota</taxon>
        <taxon>Viridiplantae</taxon>
        <taxon>Streptophyta</taxon>
        <taxon>Embryophyta</taxon>
        <taxon>Tracheophyta</taxon>
        <taxon>Spermatophyta</taxon>
        <taxon>Magnoliopsida</taxon>
        <taxon>eudicotyledons</taxon>
        <taxon>Gunneridae</taxon>
        <taxon>Pentapetalae</taxon>
        <taxon>rosids</taxon>
        <taxon>fabids</taxon>
        <taxon>Fabales</taxon>
        <taxon>Fabaceae</taxon>
        <taxon>Papilionoideae</taxon>
        <taxon>50 kb inversion clade</taxon>
        <taxon>NPAAA clade</taxon>
        <taxon>indigoferoid/millettioid clade</taxon>
        <taxon>Phaseoleae</taxon>
        <taxon>Glycine</taxon>
        <taxon>Glycine subgen. Soja</taxon>
    </lineage>
</organism>
<feature type="domain" description="tRNA-guanine(15) transglycosylase-like" evidence="1">
    <location>
        <begin position="18"/>
        <end position="309"/>
    </location>
</feature>
<dbReference type="InterPro" id="IPR002616">
    <property type="entry name" value="tRNA_ribo_trans-like"/>
</dbReference>
<dbReference type="FunFam" id="3.20.20.105:FF:000003">
    <property type="entry name" value="Queuine tRNA-ribosyltransferase accessory subunit 2"/>
    <property type="match status" value="1"/>
</dbReference>
<dbReference type="EMBL" id="CM000846">
    <property type="protein sequence ID" value="KRH17561.1"/>
    <property type="molecule type" value="Genomic_DNA"/>
</dbReference>
<dbReference type="GO" id="GO:0006400">
    <property type="term" value="P:tRNA modification"/>
    <property type="evidence" value="ECO:0007669"/>
    <property type="project" value="InterPro"/>
</dbReference>
<dbReference type="PANTHER" id="PTHR46064:SF1">
    <property type="entry name" value="QUEUINE TRNA-RIBOSYLTRANSFERASE ACCESSORY SUBUNIT 2"/>
    <property type="match status" value="1"/>
</dbReference>
<protein>
    <recommendedName>
        <fullName evidence="1">tRNA-guanine(15) transglycosylase-like domain-containing protein</fullName>
    </recommendedName>
</protein>
<reference evidence="3" key="2">
    <citation type="submission" date="2018-02" db="UniProtKB">
        <authorList>
            <consortium name="EnsemblPlants"/>
        </authorList>
    </citation>
    <scope>IDENTIFICATION</scope>
    <source>
        <strain evidence="3">Williams 82</strain>
    </source>
</reference>
<dbReference type="PANTHER" id="PTHR46064">
    <property type="entry name" value="QUEUINE TRNA-RIBOSYLTRANSFERASE ACCESSORY SUBUNIT 2"/>
    <property type="match status" value="1"/>
</dbReference>
<evidence type="ECO:0000313" key="3">
    <source>
        <dbReference type="EnsemblPlants" id="KRH17561"/>
    </source>
</evidence>
<dbReference type="GeneID" id="100778880"/>
<keyword evidence="4" id="KW-1185">Reference proteome</keyword>
<feature type="domain" description="tRNA-guanine(15) transglycosylase-like" evidence="1">
    <location>
        <begin position="317"/>
        <end position="351"/>
    </location>
</feature>
<dbReference type="Proteomes" id="UP000008827">
    <property type="component" value="Chromosome 13"/>
</dbReference>
<dbReference type="ExpressionAtlas" id="A0A0R0GQJ7">
    <property type="expression patterns" value="baseline and differential"/>
</dbReference>
<gene>
    <name evidence="3" type="primary">LOC100778880</name>
    <name evidence="2" type="ORF">GLYMA_13G000800</name>
</gene>
<dbReference type="OrthoDB" id="27601at2759"/>
<dbReference type="AlphaFoldDB" id="A0A0R0GQJ7"/>
<evidence type="ECO:0000259" key="1">
    <source>
        <dbReference type="Pfam" id="PF01702"/>
    </source>
</evidence>
<dbReference type="Gramene" id="KRH17561">
    <property type="protein sequence ID" value="KRH17561"/>
    <property type="gene ID" value="GLYMA_13G000800"/>
</dbReference>
<evidence type="ECO:0000313" key="2">
    <source>
        <dbReference type="EMBL" id="KRH17561.1"/>
    </source>
</evidence>
<reference evidence="2 3" key="1">
    <citation type="journal article" date="2010" name="Nature">
        <title>Genome sequence of the palaeopolyploid soybean.</title>
        <authorList>
            <person name="Schmutz J."/>
            <person name="Cannon S.B."/>
            <person name="Schlueter J."/>
            <person name="Ma J."/>
            <person name="Mitros T."/>
            <person name="Nelson W."/>
            <person name="Hyten D.L."/>
            <person name="Song Q."/>
            <person name="Thelen J.J."/>
            <person name="Cheng J."/>
            <person name="Xu D."/>
            <person name="Hellsten U."/>
            <person name="May G.D."/>
            <person name="Yu Y."/>
            <person name="Sakurai T."/>
            <person name="Umezawa T."/>
            <person name="Bhattacharyya M.K."/>
            <person name="Sandhu D."/>
            <person name="Valliyodan B."/>
            <person name="Lindquist E."/>
            <person name="Peto M."/>
            <person name="Grant D."/>
            <person name="Shu S."/>
            <person name="Goodstein D."/>
            <person name="Barry K."/>
            <person name="Futrell-Griggs M."/>
            <person name="Abernathy B."/>
            <person name="Du J."/>
            <person name="Tian Z."/>
            <person name="Zhu L."/>
            <person name="Gill N."/>
            <person name="Joshi T."/>
            <person name="Libault M."/>
            <person name="Sethuraman A."/>
            <person name="Zhang X.-C."/>
            <person name="Shinozaki K."/>
            <person name="Nguyen H.T."/>
            <person name="Wing R.A."/>
            <person name="Cregan P."/>
            <person name="Specht J."/>
            <person name="Grimwood J."/>
            <person name="Rokhsar D."/>
            <person name="Stacey G."/>
            <person name="Shoemaker R.C."/>
            <person name="Jackson S.A."/>
        </authorList>
    </citation>
    <scope>NUCLEOTIDE SEQUENCE</scope>
    <source>
        <strain evidence="3">cv. Williams 82</strain>
        <tissue evidence="2">Callus</tissue>
    </source>
</reference>
<accession>A0A0R0GQJ7</accession>
<evidence type="ECO:0000313" key="4">
    <source>
        <dbReference type="Proteomes" id="UP000008827"/>
    </source>
</evidence>
<dbReference type="RefSeq" id="NP_001401411.1">
    <property type="nucleotide sequence ID" value="NM_001414482.1"/>
</dbReference>
<reference evidence="2" key="3">
    <citation type="submission" date="2018-07" db="EMBL/GenBank/DDBJ databases">
        <title>WGS assembly of Glycine max.</title>
        <authorList>
            <person name="Schmutz J."/>
            <person name="Cannon S."/>
            <person name="Schlueter J."/>
            <person name="Ma J."/>
            <person name="Mitros T."/>
            <person name="Nelson W."/>
            <person name="Hyten D."/>
            <person name="Song Q."/>
            <person name="Thelen J."/>
            <person name="Cheng J."/>
            <person name="Xu D."/>
            <person name="Hellsten U."/>
            <person name="May G."/>
            <person name="Yu Y."/>
            <person name="Sakurai T."/>
            <person name="Umezawa T."/>
            <person name="Bhattacharyya M."/>
            <person name="Sandhu D."/>
            <person name="Valliyodan B."/>
            <person name="Lindquist E."/>
            <person name="Peto M."/>
            <person name="Grant D."/>
            <person name="Shu S."/>
            <person name="Goodstein D."/>
            <person name="Barry K."/>
            <person name="Futrell-Griggs M."/>
            <person name="Abernathy B."/>
            <person name="Du J."/>
            <person name="Tian Z."/>
            <person name="Zhu L."/>
            <person name="Gill N."/>
            <person name="Joshi T."/>
            <person name="Libault M."/>
            <person name="Sethuraman A."/>
            <person name="Zhang X."/>
            <person name="Shinozaki K."/>
            <person name="Nguyen H."/>
            <person name="Wing R."/>
            <person name="Cregan P."/>
            <person name="Specht J."/>
            <person name="Grimwood J."/>
            <person name="Rokhsar D."/>
            <person name="Stacey G."/>
            <person name="Shoemaker R."/>
            <person name="Jackson S."/>
        </authorList>
    </citation>
    <scope>NUCLEOTIDE SEQUENCE</scope>
    <source>
        <tissue evidence="2">Callus</tissue>
    </source>
</reference>
<sequence length="361" mass="39618">MPPMKFVVKKAWSSGGCGRVGALEMGSCPGPIETPALLLSTRKGLPHFISPDLLTSLPSPDSHLLQISPLHFLEGLASTTISKLGGLHQMLGLHQYGMAAVARDSIQCLPESKGATKLGASFETPCGRLLIKPKDYVEMISCMRPNIWATLADEVPAWVTDKRNKTSVDRTVRWLDDCLALNPVVGSVFGAIVGGTNLDERKRCAEEVAKRNVSGYWIGGFGLGEGIDERPALLSAIIDLLPDEKPRMISGLGLPEEILEGIDAGIDLFDSTYIYSLTLGGFALTFSLDKGGNQYNFQKSQIGSDLTKINLRAKVYSHNTHHYLTFFHVIRESIKDGRFEKFRQTFIESRRAHQEREAVCA</sequence>
<dbReference type="Gene3D" id="3.20.20.105">
    <property type="entry name" value="Queuine tRNA-ribosyltransferase-like"/>
    <property type="match status" value="1"/>
</dbReference>
<dbReference type="Pfam" id="PF01702">
    <property type="entry name" value="TGT"/>
    <property type="match status" value="2"/>
</dbReference>
<dbReference type="NCBIfam" id="TIGR00449">
    <property type="entry name" value="tgt_general"/>
    <property type="match status" value="1"/>
</dbReference>
<proteinExistence type="predicted"/>
<dbReference type="EnsemblPlants" id="KRH17561">
    <property type="protein sequence ID" value="KRH17561"/>
    <property type="gene ID" value="GLYMA_13G000800"/>
</dbReference>